<protein>
    <submittedName>
        <fullName evidence="2">Uncharacterized protein</fullName>
    </submittedName>
</protein>
<gene>
    <name evidence="2" type="ORF">BaRGS_00016745</name>
</gene>
<dbReference type="Proteomes" id="UP001519460">
    <property type="component" value="Unassembled WGS sequence"/>
</dbReference>
<evidence type="ECO:0000313" key="2">
    <source>
        <dbReference type="EMBL" id="KAK7492081.1"/>
    </source>
</evidence>
<name>A0ABD0KYL3_9CAEN</name>
<feature type="region of interest" description="Disordered" evidence="1">
    <location>
        <begin position="60"/>
        <end position="83"/>
    </location>
</feature>
<dbReference type="EMBL" id="JACVVK020000107">
    <property type="protein sequence ID" value="KAK7492081.1"/>
    <property type="molecule type" value="Genomic_DNA"/>
</dbReference>
<reference evidence="2 3" key="1">
    <citation type="journal article" date="2023" name="Sci. Data">
        <title>Genome assembly of the Korean intertidal mud-creeper Batillaria attramentaria.</title>
        <authorList>
            <person name="Patra A.K."/>
            <person name="Ho P.T."/>
            <person name="Jun S."/>
            <person name="Lee S.J."/>
            <person name="Kim Y."/>
            <person name="Won Y.J."/>
        </authorList>
    </citation>
    <scope>NUCLEOTIDE SEQUENCE [LARGE SCALE GENOMIC DNA]</scope>
    <source>
        <strain evidence="2">Wonlab-2016</strain>
    </source>
</reference>
<evidence type="ECO:0000256" key="1">
    <source>
        <dbReference type="SAM" id="MobiDB-lite"/>
    </source>
</evidence>
<sequence>MRSFVSRPLTLAALPPPPRCVEEEFRKMSCFIGMVLGDLGASAWGRNHYRACMRCLRRGFGGSAGGRGGGRIRPNPDLPSDVD</sequence>
<dbReference type="AlphaFoldDB" id="A0ABD0KYL3"/>
<feature type="compositionally biased region" description="Gly residues" evidence="1">
    <location>
        <begin position="60"/>
        <end position="71"/>
    </location>
</feature>
<keyword evidence="3" id="KW-1185">Reference proteome</keyword>
<organism evidence="2 3">
    <name type="scientific">Batillaria attramentaria</name>
    <dbReference type="NCBI Taxonomy" id="370345"/>
    <lineage>
        <taxon>Eukaryota</taxon>
        <taxon>Metazoa</taxon>
        <taxon>Spiralia</taxon>
        <taxon>Lophotrochozoa</taxon>
        <taxon>Mollusca</taxon>
        <taxon>Gastropoda</taxon>
        <taxon>Caenogastropoda</taxon>
        <taxon>Sorbeoconcha</taxon>
        <taxon>Cerithioidea</taxon>
        <taxon>Batillariidae</taxon>
        <taxon>Batillaria</taxon>
    </lineage>
</organism>
<accession>A0ABD0KYL3</accession>
<proteinExistence type="predicted"/>
<comment type="caution">
    <text evidence="2">The sequence shown here is derived from an EMBL/GenBank/DDBJ whole genome shotgun (WGS) entry which is preliminary data.</text>
</comment>
<evidence type="ECO:0000313" key="3">
    <source>
        <dbReference type="Proteomes" id="UP001519460"/>
    </source>
</evidence>